<organism evidence="1">
    <name type="scientific">Rhizophora mucronata</name>
    <name type="common">Asiatic mangrove</name>
    <dbReference type="NCBI Taxonomy" id="61149"/>
    <lineage>
        <taxon>Eukaryota</taxon>
        <taxon>Viridiplantae</taxon>
        <taxon>Streptophyta</taxon>
        <taxon>Embryophyta</taxon>
        <taxon>Tracheophyta</taxon>
        <taxon>Spermatophyta</taxon>
        <taxon>Magnoliopsida</taxon>
        <taxon>eudicotyledons</taxon>
        <taxon>Gunneridae</taxon>
        <taxon>Pentapetalae</taxon>
        <taxon>rosids</taxon>
        <taxon>fabids</taxon>
        <taxon>Malpighiales</taxon>
        <taxon>Rhizophoraceae</taxon>
        <taxon>Rhizophora</taxon>
    </lineage>
</organism>
<sequence length="19" mass="1911">MVVAVSPAFGSSSPITLFT</sequence>
<protein>
    <submittedName>
        <fullName evidence="1">Uncharacterized protein</fullName>
    </submittedName>
</protein>
<reference evidence="1" key="1">
    <citation type="submission" date="2018-02" db="EMBL/GenBank/DDBJ databases">
        <title>Rhizophora mucronata_Transcriptome.</title>
        <authorList>
            <person name="Meera S.P."/>
            <person name="Sreeshan A."/>
            <person name="Augustine A."/>
        </authorList>
    </citation>
    <scope>NUCLEOTIDE SEQUENCE</scope>
    <source>
        <tissue evidence="1">Leaf</tissue>
    </source>
</reference>
<dbReference type="EMBL" id="GGEC01084634">
    <property type="protein sequence ID" value="MBX65118.1"/>
    <property type="molecule type" value="Transcribed_RNA"/>
</dbReference>
<proteinExistence type="predicted"/>
<accession>A0A2P2QDP7</accession>
<evidence type="ECO:0000313" key="1">
    <source>
        <dbReference type="EMBL" id="MBX65118.1"/>
    </source>
</evidence>
<dbReference type="AlphaFoldDB" id="A0A2P2QDP7"/>
<name>A0A2P2QDP7_RHIMU</name>